<gene>
    <name evidence="2" type="ORF">CA12_34420</name>
</gene>
<feature type="transmembrane region" description="Helical" evidence="1">
    <location>
        <begin position="241"/>
        <end position="264"/>
    </location>
</feature>
<feature type="transmembrane region" description="Helical" evidence="1">
    <location>
        <begin position="319"/>
        <end position="338"/>
    </location>
</feature>
<dbReference type="KEGG" id="acaf:CA12_34420"/>
<proteinExistence type="predicted"/>
<dbReference type="RefSeq" id="WP_165700822.1">
    <property type="nucleotide sequence ID" value="NZ_CP036265.1"/>
</dbReference>
<name>A0A517PD68_9PLAN</name>
<organism evidence="2 3">
    <name type="scientific">Alienimonas californiensis</name>
    <dbReference type="NCBI Taxonomy" id="2527989"/>
    <lineage>
        <taxon>Bacteria</taxon>
        <taxon>Pseudomonadati</taxon>
        <taxon>Planctomycetota</taxon>
        <taxon>Planctomycetia</taxon>
        <taxon>Planctomycetales</taxon>
        <taxon>Planctomycetaceae</taxon>
        <taxon>Alienimonas</taxon>
    </lineage>
</organism>
<protein>
    <recommendedName>
        <fullName evidence="4">DUF4013 domain-containing protein</fullName>
    </recommendedName>
</protein>
<dbReference type="Proteomes" id="UP000318741">
    <property type="component" value="Chromosome"/>
</dbReference>
<feature type="transmembrane region" description="Helical" evidence="1">
    <location>
        <begin position="359"/>
        <end position="381"/>
    </location>
</feature>
<keyword evidence="1" id="KW-1133">Transmembrane helix</keyword>
<sequence>MPVALAPPIAAAPAGHAFGENPPGRLRRVVGWVVVAVRATVGTLSFGALLAAVAAVPGGPLLALGWMLEAEGRAANGGRAKSEGEAGRTSSPPLGRLLRAAAALAGTAAAIWLVLQPLRFVAGLASDAAVIAPGSTAAGGWQAATWALAAGLAVHLGLWLLAGGRTGWFRPLRNLLRVFRSPGEALDRLGARCGWLWVELVPLRALLLGAQGLIVAAAWALLPSVLLAIQGDGAGRALVRTLGAIWLAGVLPLIPAAQANLAAARQDGFWRSLRAGLNPRAAWRTWRTRPARWVGVLLAVIVGSLPLYSLAVVEVPADARWLLTPACIVGVLPSRLLAGWTRRGVEAIAAPRRRWWTGGWLLLGWAVSLAYAGMLFLTPLVSAAGPAAALRQPGLFTPVPF</sequence>
<evidence type="ECO:0000313" key="2">
    <source>
        <dbReference type="EMBL" id="QDT17322.1"/>
    </source>
</evidence>
<accession>A0A517PD68</accession>
<feature type="transmembrane region" description="Helical" evidence="1">
    <location>
        <begin position="97"/>
        <end position="115"/>
    </location>
</feature>
<feature type="transmembrane region" description="Helical" evidence="1">
    <location>
        <begin position="143"/>
        <end position="162"/>
    </location>
</feature>
<evidence type="ECO:0000313" key="3">
    <source>
        <dbReference type="Proteomes" id="UP000318741"/>
    </source>
</evidence>
<dbReference type="EMBL" id="CP036265">
    <property type="protein sequence ID" value="QDT17322.1"/>
    <property type="molecule type" value="Genomic_DNA"/>
</dbReference>
<keyword evidence="3" id="KW-1185">Reference proteome</keyword>
<dbReference type="AlphaFoldDB" id="A0A517PD68"/>
<keyword evidence="1" id="KW-0812">Transmembrane</keyword>
<feature type="transmembrane region" description="Helical" evidence="1">
    <location>
        <begin position="293"/>
        <end position="313"/>
    </location>
</feature>
<feature type="transmembrane region" description="Helical" evidence="1">
    <location>
        <begin position="205"/>
        <end position="229"/>
    </location>
</feature>
<feature type="transmembrane region" description="Helical" evidence="1">
    <location>
        <begin position="29"/>
        <end position="56"/>
    </location>
</feature>
<keyword evidence="1" id="KW-0472">Membrane</keyword>
<evidence type="ECO:0008006" key="4">
    <source>
        <dbReference type="Google" id="ProtNLM"/>
    </source>
</evidence>
<reference evidence="2 3" key="1">
    <citation type="submission" date="2019-02" db="EMBL/GenBank/DDBJ databases">
        <title>Deep-cultivation of Planctomycetes and their phenomic and genomic characterization uncovers novel biology.</title>
        <authorList>
            <person name="Wiegand S."/>
            <person name="Jogler M."/>
            <person name="Boedeker C."/>
            <person name="Pinto D."/>
            <person name="Vollmers J."/>
            <person name="Rivas-Marin E."/>
            <person name="Kohn T."/>
            <person name="Peeters S.H."/>
            <person name="Heuer A."/>
            <person name="Rast P."/>
            <person name="Oberbeckmann S."/>
            <person name="Bunk B."/>
            <person name="Jeske O."/>
            <person name="Meyerdierks A."/>
            <person name="Storesund J.E."/>
            <person name="Kallscheuer N."/>
            <person name="Luecker S."/>
            <person name="Lage O.M."/>
            <person name="Pohl T."/>
            <person name="Merkel B.J."/>
            <person name="Hornburger P."/>
            <person name="Mueller R.-W."/>
            <person name="Bruemmer F."/>
            <person name="Labrenz M."/>
            <person name="Spormann A.M."/>
            <person name="Op den Camp H."/>
            <person name="Overmann J."/>
            <person name="Amann R."/>
            <person name="Jetten M.S.M."/>
            <person name="Mascher T."/>
            <person name="Medema M.H."/>
            <person name="Devos D.P."/>
            <person name="Kaster A.-K."/>
            <person name="Ovreas L."/>
            <person name="Rohde M."/>
            <person name="Galperin M.Y."/>
            <person name="Jogler C."/>
        </authorList>
    </citation>
    <scope>NUCLEOTIDE SEQUENCE [LARGE SCALE GENOMIC DNA]</scope>
    <source>
        <strain evidence="2 3">CA12</strain>
    </source>
</reference>
<evidence type="ECO:0000256" key="1">
    <source>
        <dbReference type="SAM" id="Phobius"/>
    </source>
</evidence>